<feature type="domain" description="GH29D-like beta-sandwich" evidence="3">
    <location>
        <begin position="481"/>
        <end position="544"/>
    </location>
</feature>
<organism evidence="4 5">
    <name type="scientific">Rubrobacter tropicus</name>
    <dbReference type="NCBI Taxonomy" id="2653851"/>
    <lineage>
        <taxon>Bacteria</taxon>
        <taxon>Bacillati</taxon>
        <taxon>Actinomycetota</taxon>
        <taxon>Rubrobacteria</taxon>
        <taxon>Rubrobacterales</taxon>
        <taxon>Rubrobacteraceae</taxon>
        <taxon>Rubrobacter</taxon>
    </lineage>
</organism>
<dbReference type="AlphaFoldDB" id="A0A6G8Q4K4"/>
<accession>A0A6G8Q4K4</accession>
<evidence type="ECO:0000313" key="4">
    <source>
        <dbReference type="EMBL" id="QIN81380.1"/>
    </source>
</evidence>
<dbReference type="InterPro" id="IPR059177">
    <property type="entry name" value="GH29D-like_dom"/>
</dbReference>
<evidence type="ECO:0000259" key="3">
    <source>
        <dbReference type="Pfam" id="PF13290"/>
    </source>
</evidence>
<feature type="signal peptide" evidence="2">
    <location>
        <begin position="1"/>
        <end position="38"/>
    </location>
</feature>
<evidence type="ECO:0000256" key="1">
    <source>
        <dbReference type="SAM" id="MobiDB-lite"/>
    </source>
</evidence>
<evidence type="ECO:0000313" key="5">
    <source>
        <dbReference type="Proteomes" id="UP000501452"/>
    </source>
</evidence>
<dbReference type="EMBL" id="CP045119">
    <property type="protein sequence ID" value="QIN81380.1"/>
    <property type="molecule type" value="Genomic_DNA"/>
</dbReference>
<feature type="chain" id="PRO_5038383526" description="GH29D-like beta-sandwich domain-containing protein" evidence="2">
    <location>
        <begin position="39"/>
        <end position="649"/>
    </location>
</feature>
<gene>
    <name evidence="4" type="ORF">GBA63_01125</name>
</gene>
<dbReference type="RefSeq" id="WP_166172698.1">
    <property type="nucleotide sequence ID" value="NZ_CP045119.1"/>
</dbReference>
<evidence type="ECO:0000256" key="2">
    <source>
        <dbReference type="SAM" id="SignalP"/>
    </source>
</evidence>
<keyword evidence="5" id="KW-1185">Reference proteome</keyword>
<protein>
    <recommendedName>
        <fullName evidence="3">GH29D-like beta-sandwich domain-containing protein</fullName>
    </recommendedName>
</protein>
<proteinExistence type="predicted"/>
<reference evidence="4 5" key="1">
    <citation type="submission" date="2019-10" db="EMBL/GenBank/DDBJ databases">
        <title>Rubrobacter sp nov SCSIO 52090 isolated from a deep-sea sediment in the South China Sea.</title>
        <authorList>
            <person name="Chen R.W."/>
        </authorList>
    </citation>
    <scope>NUCLEOTIDE SEQUENCE [LARGE SCALE GENOMIC DNA]</scope>
    <source>
        <strain evidence="4 5">SCSIO 52909</strain>
    </source>
</reference>
<name>A0A6G8Q4K4_9ACTN</name>
<dbReference type="KEGG" id="rub:GBA63_01125"/>
<feature type="domain" description="GH29D-like beta-sandwich" evidence="3">
    <location>
        <begin position="397"/>
        <end position="462"/>
    </location>
</feature>
<dbReference type="Pfam" id="PF13290">
    <property type="entry name" value="CHB_HEX_C_1"/>
    <property type="match status" value="2"/>
</dbReference>
<feature type="region of interest" description="Disordered" evidence="1">
    <location>
        <begin position="92"/>
        <end position="114"/>
    </location>
</feature>
<keyword evidence="2" id="KW-0732">Signal</keyword>
<dbReference type="Proteomes" id="UP000501452">
    <property type="component" value="Chromosome"/>
</dbReference>
<sequence length="649" mass="67020">MGTQYGNIFERGRRLKKLVAISATALLVSLPLAAPAQALPTGPGIQPGHNITVFHNLDFIAVFGYQVGEELTVQVFRGDHMIGTATGPAVEADEGLPQNGALEVNHGPEGDPQPGDCWENFTPDILPGDRVVVTSAAGTVTEEVTVDGISMKAPKDDTSTADPSDVIVEGRASFADGTPIPVDRLDSGELRQASPRFRAAPSAVERIPGTTDGWRAIYRAPYDIVQMPAPLTAQQQKDAILNGDHAMGYGHVAPLPAETQLVDGVGGGGPALGCEALAPKQSNAVATSDDENVNIASDTLNLSGTAMEDVSGVDITLGDGDAATTDPTVSATNLAPGPGGEQTWSAQFSRADLDALSDGTLTATGAYALSGGGTTTGATLELQKDTVAPGPATSDVPPGIYNTDKSVTLSAEAGAKVRYTTDGTDPSATTGALYDGQQINVTSSQTIKAIVVDAAGNPSSVASFGYTIDRVAPSLTSNFVSGSYDAAQMVPFTSDDPGAEIRYTTDGSTPNRTSKLYTGPVRIAKTQTVKAVAYDAAGNASGVQSRTVTIRKATTTNLNVPTADMKLGNTRAIAGGVSPNQAGSFVRVTIDRPGTLSTITRSATLNEFSRFSTTYKPTAPGTYRITASFVKDADALASTSVMKSFRVVR</sequence>